<evidence type="ECO:0000313" key="2">
    <source>
        <dbReference type="EMBL" id="AKS04263.1"/>
    </source>
</evidence>
<dbReference type="EMBL" id="KP899777">
    <property type="protein sequence ID" value="AKS04284.1"/>
    <property type="molecule type" value="Genomic_DNA"/>
</dbReference>
<reference evidence="3" key="1">
    <citation type="submission" date="2015-03" db="EMBL/GenBank/DDBJ databases">
        <title>Mitochondrial variation in chaetognaths.</title>
        <authorList>
            <person name="Marletaz F."/>
            <person name="Le Parco Y."/>
            <person name="Liu S."/>
            <person name="Peijnenburg K."/>
        </authorList>
    </citation>
    <scope>NUCLEOTIDE SEQUENCE</scope>
    <source>
        <strain evidence="3">SE-S3-33</strain>
        <strain evidence="2">SE-S3-42</strain>
        <strain evidence="4">SE-S3-74</strain>
    </source>
</reference>
<geneLocation type="mitochondrion" evidence="3"/>
<dbReference type="AlphaFoldDB" id="A0A141CL88"/>
<keyword evidence="3" id="KW-0496">Mitochondrion</keyword>
<dbReference type="EMBL" id="KP899786">
    <property type="protein sequence ID" value="AKS04380.1"/>
    <property type="molecule type" value="Genomic_DNA"/>
</dbReference>
<name>A0A141CL88_9BILA</name>
<keyword evidence="1" id="KW-0812">Transmembrane</keyword>
<feature type="transmembrane region" description="Helical" evidence="1">
    <location>
        <begin position="93"/>
        <end position="118"/>
    </location>
</feature>
<feature type="transmembrane region" description="Helical" evidence="1">
    <location>
        <begin position="41"/>
        <end position="59"/>
    </location>
</feature>
<accession>A0A141CL88</accession>
<keyword evidence="1" id="KW-1133">Transmembrane helix</keyword>
<organism evidence="3">
    <name type="scientific">Parasagitta elegans</name>
    <dbReference type="NCBI Taxonomy" id="1562708"/>
    <lineage>
        <taxon>Eukaryota</taxon>
        <taxon>Metazoa</taxon>
        <taxon>Spiralia</taxon>
        <taxon>Gnathifera</taxon>
        <taxon>Chaetognatha</taxon>
        <taxon>Sagittoidea</taxon>
        <taxon>Aphragmophora</taxon>
        <taxon>Ctenodontina</taxon>
        <taxon>Sagittidae</taxon>
        <taxon>Parasagitta</taxon>
    </lineage>
</organism>
<dbReference type="EMBL" id="KP899775">
    <property type="protein sequence ID" value="AKS04263.1"/>
    <property type="molecule type" value="Genomic_DNA"/>
</dbReference>
<proteinExistence type="predicted"/>
<sequence>MFVVLMFASTPLFVAFLFVVLLLMTSLTVSGIDSFLGLIVFVVYVGGALVLFSYCFMLTPLQDSVSYLPKLYLPLLLLTVNSEHVVRGSLYEFYWVSSMLVGVGVLLFIVMLSVVSLIDISDGAMRVL</sequence>
<evidence type="ECO:0000313" key="4">
    <source>
        <dbReference type="EMBL" id="AKS04380.1"/>
    </source>
</evidence>
<protein>
    <submittedName>
        <fullName evidence="3">NADH dehydrogenase subunit 6</fullName>
    </submittedName>
</protein>
<gene>
    <name evidence="3" type="primary">NADH6</name>
</gene>
<evidence type="ECO:0000256" key="1">
    <source>
        <dbReference type="SAM" id="Phobius"/>
    </source>
</evidence>
<evidence type="ECO:0000313" key="3">
    <source>
        <dbReference type="EMBL" id="AKS04284.1"/>
    </source>
</evidence>
<keyword evidence="1" id="KW-0472">Membrane</keyword>